<evidence type="ECO:0000256" key="4">
    <source>
        <dbReference type="ARBA" id="ARBA00034315"/>
    </source>
</evidence>
<evidence type="ECO:0000256" key="2">
    <source>
        <dbReference type="ARBA" id="ARBA00022801"/>
    </source>
</evidence>
<dbReference type="InterPro" id="IPR019302">
    <property type="entry name" value="CAP12/PCTIR_TIR_dom"/>
</dbReference>
<comment type="similarity">
    <text evidence="4">In the C-terminal section; belongs to the bacterial STING family.</text>
</comment>
<evidence type="ECO:0000256" key="8">
    <source>
        <dbReference type="ARBA" id="ARBA00034366"/>
    </source>
</evidence>
<dbReference type="CDD" id="cd22659">
    <property type="entry name" value="STING_bact-like"/>
    <property type="match status" value="1"/>
</dbReference>
<dbReference type="GO" id="GO:0000166">
    <property type="term" value="F:nucleotide binding"/>
    <property type="evidence" value="ECO:0007669"/>
    <property type="project" value="UniProtKB-KW"/>
</dbReference>
<dbReference type="EC" id="3.2.2.5" evidence="5"/>
<dbReference type="GO" id="GO:0050135">
    <property type="term" value="F:NADP+ nucleosidase activity"/>
    <property type="evidence" value="ECO:0007669"/>
    <property type="project" value="InterPro"/>
</dbReference>
<keyword evidence="1" id="KW-0547">Nucleotide-binding</keyword>
<feature type="domain" description="CD-NTase-associated protein 12/Pycsar effector protein TIR" evidence="10">
    <location>
        <begin position="6"/>
        <end position="124"/>
    </location>
</feature>
<name>A0A9D0YT22_9FIRM</name>
<sequence length="317" mass="36210">MNVKPRIFIGSSAESKEFAEVVSRYLGRKYECVVWSNCFFDLNATTYETLARKAIIFDYAVYIGGKDDFVIRKQDGSTKYAPRDNVYLEFGLYAGILSPARSFFLVHKECRIATDLLGVTVALFHDKKSIQACCKQVDRSIERECRKNRIQLLPSTSLAMGYYTNFLCQIKNAVLDRKDNFIDGWSYDEKKKNLRIEVVLPDDVYVDWQSWADRYAKHNGLCRVSFNGSTRTMGILMDKDTFDATGVLRVMDVPQTLRASFAAVDLVLGQDYLGEDEVAQLAKENEVRNFCATLKNLIKKDAYLSEIVEISMVNAHF</sequence>
<comment type="catalytic activity">
    <reaction evidence="9">
        <text>NAD(+) + H2O = ADP-D-ribose + nicotinamide + H(+)</text>
        <dbReference type="Rhea" id="RHEA:16301"/>
        <dbReference type="ChEBI" id="CHEBI:15377"/>
        <dbReference type="ChEBI" id="CHEBI:15378"/>
        <dbReference type="ChEBI" id="CHEBI:17154"/>
        <dbReference type="ChEBI" id="CHEBI:57540"/>
        <dbReference type="ChEBI" id="CHEBI:57967"/>
        <dbReference type="EC" id="3.2.2.5"/>
    </reaction>
</comment>
<evidence type="ECO:0000256" key="3">
    <source>
        <dbReference type="ARBA" id="ARBA00023118"/>
    </source>
</evidence>
<evidence type="ECO:0000313" key="13">
    <source>
        <dbReference type="Proteomes" id="UP000886879"/>
    </source>
</evidence>
<evidence type="ECO:0000313" key="12">
    <source>
        <dbReference type="EMBL" id="HIQ60826.1"/>
    </source>
</evidence>
<dbReference type="AlphaFoldDB" id="A0A9D0YT22"/>
<evidence type="ECO:0000256" key="7">
    <source>
        <dbReference type="ARBA" id="ARBA00034355"/>
    </source>
</evidence>
<evidence type="ECO:0000256" key="6">
    <source>
        <dbReference type="ARBA" id="ARBA00034339"/>
    </source>
</evidence>
<evidence type="ECO:0000259" key="11">
    <source>
        <dbReference type="Pfam" id="PF20300"/>
    </source>
</evidence>
<reference evidence="12" key="2">
    <citation type="journal article" date="2021" name="PeerJ">
        <title>Extensive microbial diversity within the chicken gut microbiome revealed by metagenomics and culture.</title>
        <authorList>
            <person name="Gilroy R."/>
            <person name="Ravi A."/>
            <person name="Getino M."/>
            <person name="Pursley I."/>
            <person name="Horton D.L."/>
            <person name="Alikhan N.F."/>
            <person name="Baker D."/>
            <person name="Gharbi K."/>
            <person name="Hall N."/>
            <person name="Watson M."/>
            <person name="Adriaenssens E.M."/>
            <person name="Foster-Nyarko E."/>
            <person name="Jarju S."/>
            <person name="Secka A."/>
            <person name="Antonio M."/>
            <person name="Oren A."/>
            <person name="Chaudhuri R.R."/>
            <person name="La Ragione R."/>
            <person name="Hildebrand F."/>
            <person name="Pallen M.J."/>
        </authorList>
    </citation>
    <scope>NUCLEOTIDE SEQUENCE</scope>
    <source>
        <strain evidence="12">ChiGjej2B2-12916</strain>
    </source>
</reference>
<accession>A0A9D0YT22</accession>
<evidence type="ECO:0000256" key="1">
    <source>
        <dbReference type="ARBA" id="ARBA00022741"/>
    </source>
</evidence>
<proteinExistence type="inferred from homology"/>
<dbReference type="Proteomes" id="UP000886879">
    <property type="component" value="Unassembled WGS sequence"/>
</dbReference>
<dbReference type="Pfam" id="PF20300">
    <property type="entry name" value="prok_STING"/>
    <property type="match status" value="1"/>
</dbReference>
<evidence type="ECO:0000256" key="9">
    <source>
        <dbReference type="ARBA" id="ARBA00049230"/>
    </source>
</evidence>
<dbReference type="GO" id="GO:0003953">
    <property type="term" value="F:NAD+ nucleosidase activity"/>
    <property type="evidence" value="ECO:0007669"/>
    <property type="project" value="UniProtKB-EC"/>
</dbReference>
<gene>
    <name evidence="12" type="ORF">IAD31_04425</name>
</gene>
<keyword evidence="3" id="KW-0051">Antiviral defense</keyword>
<evidence type="ECO:0000256" key="5">
    <source>
        <dbReference type="ARBA" id="ARBA00034327"/>
    </source>
</evidence>
<reference evidence="12" key="1">
    <citation type="submission" date="2020-10" db="EMBL/GenBank/DDBJ databases">
        <authorList>
            <person name="Gilroy R."/>
        </authorList>
    </citation>
    <scope>NUCLEOTIDE SEQUENCE</scope>
    <source>
        <strain evidence="12">ChiGjej2B2-12916</strain>
    </source>
</reference>
<dbReference type="InterPro" id="IPR046876">
    <property type="entry name" value="Prok_STING"/>
</dbReference>
<dbReference type="EMBL" id="DVFO01000043">
    <property type="protein sequence ID" value="HIQ60826.1"/>
    <property type="molecule type" value="Genomic_DNA"/>
</dbReference>
<organism evidence="12 13">
    <name type="scientific">Candidatus Enterenecus faecium</name>
    <dbReference type="NCBI Taxonomy" id="2840780"/>
    <lineage>
        <taxon>Bacteria</taxon>
        <taxon>Bacillati</taxon>
        <taxon>Bacillota</taxon>
        <taxon>Clostridia</taxon>
        <taxon>Eubacteriales</taxon>
        <taxon>Candidatus Enterenecus</taxon>
    </lineage>
</organism>
<protein>
    <recommendedName>
        <fullName evidence="6">CD-NTase-associated protein 12</fullName>
        <ecNumber evidence="5">3.2.2.5</ecNumber>
    </recommendedName>
    <alternativeName>
        <fullName evidence="7">NAD(+) hydrolase</fullName>
    </alternativeName>
    <alternativeName>
        <fullName evidence="8">TIR-STING</fullName>
    </alternativeName>
</protein>
<evidence type="ECO:0000259" key="10">
    <source>
        <dbReference type="Pfam" id="PF10137"/>
    </source>
</evidence>
<dbReference type="Pfam" id="PF10137">
    <property type="entry name" value="CAP12-PCTIR_TIR"/>
    <property type="match status" value="1"/>
</dbReference>
<feature type="domain" description="Prokaryotic STING" evidence="11">
    <location>
        <begin position="154"/>
        <end position="295"/>
    </location>
</feature>
<comment type="caution">
    <text evidence="12">The sequence shown here is derived from an EMBL/GenBank/DDBJ whole genome shotgun (WGS) entry which is preliminary data.</text>
</comment>
<keyword evidence="2" id="KW-0378">Hydrolase</keyword>
<dbReference type="GO" id="GO:0051607">
    <property type="term" value="P:defense response to virus"/>
    <property type="evidence" value="ECO:0007669"/>
    <property type="project" value="UniProtKB-KW"/>
</dbReference>